<sequence length="92" mass="9881">MACIVFNDVIVLFLGAVMHSFCSAGALGVAQGLVDYWRRGLIQACHCGGRLQEDLGKPPDNMLKKSISIAPEFIPDGPAVTAILWPVHTPFS</sequence>
<dbReference type="VEuPathDB" id="FungiDB:PSHT_15027"/>
<reference evidence="3" key="3">
    <citation type="journal article" date="2018" name="Mol. Plant Microbe Interact.">
        <title>Genome sequence resources for the wheat stripe rust pathogen (Puccinia striiformis f. sp. tritici) and the barley stripe rust pathogen (Puccinia striiformis f. sp. hordei).</title>
        <authorList>
            <person name="Xia C."/>
            <person name="Wang M."/>
            <person name="Yin C."/>
            <person name="Cornejo O.E."/>
            <person name="Hulbert S.H."/>
            <person name="Chen X."/>
        </authorList>
    </citation>
    <scope>NUCLEOTIDE SEQUENCE [LARGE SCALE GENOMIC DNA]</scope>
    <source>
        <strain evidence="3">93TX-2</strain>
    </source>
</reference>
<evidence type="ECO:0000313" key="3">
    <source>
        <dbReference type="Proteomes" id="UP000238274"/>
    </source>
</evidence>
<feature type="transmembrane region" description="Helical" evidence="1">
    <location>
        <begin position="12"/>
        <end position="34"/>
    </location>
</feature>
<evidence type="ECO:0000313" key="2">
    <source>
        <dbReference type="EMBL" id="POV96646.1"/>
    </source>
</evidence>
<organism evidence="2 3">
    <name type="scientific">Puccinia striiformis</name>
    <dbReference type="NCBI Taxonomy" id="27350"/>
    <lineage>
        <taxon>Eukaryota</taxon>
        <taxon>Fungi</taxon>
        <taxon>Dikarya</taxon>
        <taxon>Basidiomycota</taxon>
        <taxon>Pucciniomycotina</taxon>
        <taxon>Pucciniomycetes</taxon>
        <taxon>Pucciniales</taxon>
        <taxon>Pucciniaceae</taxon>
        <taxon>Puccinia</taxon>
    </lineage>
</organism>
<reference evidence="2 3" key="1">
    <citation type="submission" date="2017-12" db="EMBL/GenBank/DDBJ databases">
        <title>Gene loss provides genomic basis for host adaptation in cereal stripe rust fungi.</title>
        <authorList>
            <person name="Xia C."/>
        </authorList>
    </citation>
    <scope>NUCLEOTIDE SEQUENCE [LARGE SCALE GENOMIC DNA]</scope>
    <source>
        <strain evidence="2 3">93TX-2</strain>
    </source>
</reference>
<keyword evidence="1" id="KW-1133">Transmembrane helix</keyword>
<dbReference type="AlphaFoldDB" id="A0A2S4UHE6"/>
<protein>
    <submittedName>
        <fullName evidence="2">Uncharacterized protein</fullName>
    </submittedName>
</protein>
<keyword evidence="3" id="KW-1185">Reference proteome</keyword>
<keyword evidence="1" id="KW-0812">Transmembrane</keyword>
<evidence type="ECO:0000256" key="1">
    <source>
        <dbReference type="SAM" id="Phobius"/>
    </source>
</evidence>
<keyword evidence="1" id="KW-0472">Membrane</keyword>
<proteinExistence type="predicted"/>
<name>A0A2S4UHE6_9BASI</name>
<reference evidence="3" key="2">
    <citation type="journal article" date="2018" name="BMC Genomics">
        <title>Genomic insights into host adaptation between the wheat stripe rust pathogen (Puccinia striiformis f. sp. tritici) and the barley stripe rust pathogen (Puccinia striiformis f. sp. hordei).</title>
        <authorList>
            <person name="Xia C."/>
            <person name="Wang M."/>
            <person name="Yin C."/>
            <person name="Cornejo O.E."/>
            <person name="Hulbert S.H."/>
            <person name="Chen X."/>
        </authorList>
    </citation>
    <scope>NUCLEOTIDE SEQUENCE [LARGE SCALE GENOMIC DNA]</scope>
    <source>
        <strain evidence="3">93TX-2</strain>
    </source>
</reference>
<comment type="caution">
    <text evidence="2">The sequence shown here is derived from an EMBL/GenBank/DDBJ whole genome shotgun (WGS) entry which is preliminary data.</text>
</comment>
<dbReference type="Proteomes" id="UP000238274">
    <property type="component" value="Unassembled WGS sequence"/>
</dbReference>
<gene>
    <name evidence="2" type="ORF">PSHT_15027</name>
</gene>
<accession>A0A2S4UHE6</accession>
<dbReference type="EMBL" id="PKSM01000362">
    <property type="protein sequence ID" value="POV96646.1"/>
    <property type="molecule type" value="Genomic_DNA"/>
</dbReference>